<proteinExistence type="predicted"/>
<dbReference type="Proteomes" id="UP001370758">
    <property type="component" value="Unassembled WGS sequence"/>
</dbReference>
<dbReference type="EMBL" id="JAVHJL010000008">
    <property type="protein sequence ID" value="KAK6498930.1"/>
    <property type="molecule type" value="Genomic_DNA"/>
</dbReference>
<keyword evidence="1" id="KW-0732">Signal</keyword>
<keyword evidence="3" id="KW-1185">Reference proteome</keyword>
<feature type="chain" id="PRO_5043631411" description="Apple domain-containing protein" evidence="1">
    <location>
        <begin position="19"/>
        <end position="313"/>
    </location>
</feature>
<evidence type="ECO:0000313" key="2">
    <source>
        <dbReference type="EMBL" id="KAK6498930.1"/>
    </source>
</evidence>
<gene>
    <name evidence="2" type="ORF">TWF481_011501</name>
</gene>
<feature type="signal peptide" evidence="1">
    <location>
        <begin position="1"/>
        <end position="18"/>
    </location>
</feature>
<evidence type="ECO:0008006" key="4">
    <source>
        <dbReference type="Google" id="ProtNLM"/>
    </source>
</evidence>
<organism evidence="2 3">
    <name type="scientific">Arthrobotrys musiformis</name>
    <dbReference type="NCBI Taxonomy" id="47236"/>
    <lineage>
        <taxon>Eukaryota</taxon>
        <taxon>Fungi</taxon>
        <taxon>Dikarya</taxon>
        <taxon>Ascomycota</taxon>
        <taxon>Pezizomycotina</taxon>
        <taxon>Orbiliomycetes</taxon>
        <taxon>Orbiliales</taxon>
        <taxon>Orbiliaceae</taxon>
        <taxon>Arthrobotrys</taxon>
    </lineage>
</organism>
<protein>
    <recommendedName>
        <fullName evidence="4">Apple domain-containing protein</fullName>
    </recommendedName>
</protein>
<reference evidence="2 3" key="1">
    <citation type="submission" date="2023-08" db="EMBL/GenBank/DDBJ databases">
        <authorList>
            <person name="Palmer J.M."/>
        </authorList>
    </citation>
    <scope>NUCLEOTIDE SEQUENCE [LARGE SCALE GENOMIC DNA]</scope>
    <source>
        <strain evidence="2 3">TWF481</strain>
    </source>
</reference>
<dbReference type="AlphaFoldDB" id="A0AAV9VYG3"/>
<evidence type="ECO:0000313" key="3">
    <source>
        <dbReference type="Proteomes" id="UP001370758"/>
    </source>
</evidence>
<comment type="caution">
    <text evidence="2">The sequence shown here is derived from an EMBL/GenBank/DDBJ whole genome shotgun (WGS) entry which is preliminary data.</text>
</comment>
<sequence length="313" mass="32703">MKAGFLFVFCAIFGTVYAGDGCNADNCLRAIRATSRLSSASAACSAYIEQTVTPPTVTVTEYETISEIASETVYTTQVDTVFDTETSVVEETATTILPGNTATVTVYNPALKKREAAPTIPAFASPCSGEVRFTSACSCIGVSAPNTVTLATPTETLTITTTTTYTTEVEVSTVETISSTIINNTITVSNTVATETLPGPQTTTTLSVPYPALCKNIVLYSGLVPANFAIPDSVDVGPLSTADCCLKCFLTPNCIAYVRHITGLRHCLLLSLKSGAAPNPPSPRCPGGVGRTIFGPAPGLVGKGPCQGIWEWN</sequence>
<accession>A0AAV9VYG3</accession>
<evidence type="ECO:0000256" key="1">
    <source>
        <dbReference type="SAM" id="SignalP"/>
    </source>
</evidence>
<name>A0AAV9VYG3_9PEZI</name>